<dbReference type="RefSeq" id="WP_123607571.1">
    <property type="nucleotide sequence ID" value="NZ_RJVG01000001.1"/>
</dbReference>
<evidence type="ECO:0000313" key="1">
    <source>
        <dbReference type="EMBL" id="ROR31470.1"/>
    </source>
</evidence>
<gene>
    <name evidence="1" type="ORF">EDD66_10186</name>
</gene>
<protein>
    <submittedName>
        <fullName evidence="1">Uncharacterized protein</fullName>
    </submittedName>
</protein>
<dbReference type="EMBL" id="RJVG01000001">
    <property type="protein sequence ID" value="ROR31470.1"/>
    <property type="molecule type" value="Genomic_DNA"/>
</dbReference>
<name>A0A3N1XY11_9FIRM</name>
<evidence type="ECO:0000313" key="2">
    <source>
        <dbReference type="Proteomes" id="UP000273083"/>
    </source>
</evidence>
<dbReference type="AlphaFoldDB" id="A0A3N1XY11"/>
<reference evidence="1 2" key="1">
    <citation type="submission" date="2018-11" db="EMBL/GenBank/DDBJ databases">
        <title>Genomic Encyclopedia of Type Strains, Phase IV (KMG-IV): sequencing the most valuable type-strain genomes for metagenomic binning, comparative biology and taxonomic classification.</title>
        <authorList>
            <person name="Goeker M."/>
        </authorList>
    </citation>
    <scope>NUCLEOTIDE SEQUENCE [LARGE SCALE GENOMIC DNA]</scope>
    <source>
        <strain evidence="1 2">DSM 26537</strain>
    </source>
</reference>
<dbReference type="Proteomes" id="UP000273083">
    <property type="component" value="Unassembled WGS sequence"/>
</dbReference>
<sequence length="451" mass="54002">MERIIYSKYSNERDDEFKIRTSITKDESDNFILYKTPLTEKAKNHVNNMYNTYKKLCYYYEQDILNINKCEFKEGFVKFEYLQGETLEKKLDDLIELDRVEDIINLIKYYRDKVTSIKEQKPFVITEDFTKVFGNVNLSSNLLASSVSNIDIIFSNIIINEKWNLIDYEWTFNFPVPINFTIYRAIFYYINTSSKRSELLSLELMKLLEISDNEIEQYEVMERNFQNYIIGNSLTSWEIYNNIHGKCYDVSYFVKDAEQNQIRNEVQIYYDYGEGFSESNSTKHYITPDDNGKVYIKIKIEENIKQLRIDPASDYNIIIIEKFVGSNNNYYPLKYNSNGYKITEKTVLFITSDPQIYVNTIDPGTNLIELEYFIKMIPSELSLELSKYIYSNENTLDLLKSQLNELDIKVKEFERNIDIRDEYIRNIQKSRLWKYYKKHLIKRGQYSEFWS</sequence>
<comment type="caution">
    <text evidence="1">The sequence shown here is derived from an EMBL/GenBank/DDBJ whole genome shotgun (WGS) entry which is preliminary data.</text>
</comment>
<dbReference type="OrthoDB" id="525353at2"/>
<keyword evidence="2" id="KW-1185">Reference proteome</keyword>
<organism evidence="1 2">
    <name type="scientific">Mobilisporobacter senegalensis</name>
    <dbReference type="NCBI Taxonomy" id="1329262"/>
    <lineage>
        <taxon>Bacteria</taxon>
        <taxon>Bacillati</taxon>
        <taxon>Bacillota</taxon>
        <taxon>Clostridia</taxon>
        <taxon>Lachnospirales</taxon>
        <taxon>Lachnospiraceae</taxon>
        <taxon>Mobilisporobacter</taxon>
    </lineage>
</organism>
<accession>A0A3N1XY11</accession>
<proteinExistence type="predicted"/>